<keyword evidence="3" id="KW-0408">Iron</keyword>
<dbReference type="EMBL" id="CP053085">
    <property type="protein sequence ID" value="QJR34739.1"/>
    <property type="molecule type" value="Genomic_DNA"/>
</dbReference>
<evidence type="ECO:0000256" key="4">
    <source>
        <dbReference type="ARBA" id="ARBA00023014"/>
    </source>
</evidence>
<keyword evidence="7" id="KW-1185">Reference proteome</keyword>
<name>A0A6M4ILK4_9BACT</name>
<dbReference type="Gene3D" id="2.102.10.10">
    <property type="entry name" value="Rieske [2Fe-2S] iron-sulphur domain"/>
    <property type="match status" value="1"/>
</dbReference>
<gene>
    <name evidence="6" type="ORF">HKW67_04020</name>
</gene>
<evidence type="ECO:0000256" key="1">
    <source>
        <dbReference type="ARBA" id="ARBA00022714"/>
    </source>
</evidence>
<evidence type="ECO:0000313" key="6">
    <source>
        <dbReference type="EMBL" id="QJR34739.1"/>
    </source>
</evidence>
<sequence>MTDFDSSCSGCSGRREFLRTALTGAASIAALSALGPVNAIAALAPRAPGGSVRYALPAADGVSIDSANEVILCRTNGEVFAFALSCPHQNTALKTMPKNAGFQCPRHKSKYLPNGTFVSGRATRNMDRLQISRESAQIIVDPDVAFESDVDPAKWAAALVKV</sequence>
<dbReference type="InterPro" id="IPR017941">
    <property type="entry name" value="Rieske_2Fe-2S"/>
</dbReference>
<evidence type="ECO:0000313" key="7">
    <source>
        <dbReference type="Proteomes" id="UP000500938"/>
    </source>
</evidence>
<dbReference type="Pfam" id="PF00355">
    <property type="entry name" value="Rieske"/>
    <property type="match status" value="1"/>
</dbReference>
<dbReference type="Proteomes" id="UP000500938">
    <property type="component" value="Chromosome"/>
</dbReference>
<evidence type="ECO:0000256" key="3">
    <source>
        <dbReference type="ARBA" id="ARBA00023004"/>
    </source>
</evidence>
<dbReference type="RefSeq" id="WP_171224167.1">
    <property type="nucleotide sequence ID" value="NZ_CP053085.1"/>
</dbReference>
<dbReference type="InterPro" id="IPR006311">
    <property type="entry name" value="TAT_signal"/>
</dbReference>
<organism evidence="6 7">
    <name type="scientific">Gemmatimonas groenlandica</name>
    <dbReference type="NCBI Taxonomy" id="2732249"/>
    <lineage>
        <taxon>Bacteria</taxon>
        <taxon>Pseudomonadati</taxon>
        <taxon>Gemmatimonadota</taxon>
        <taxon>Gemmatimonadia</taxon>
        <taxon>Gemmatimonadales</taxon>
        <taxon>Gemmatimonadaceae</taxon>
        <taxon>Gemmatimonas</taxon>
    </lineage>
</organism>
<reference evidence="6 7" key="1">
    <citation type="submission" date="2020-05" db="EMBL/GenBank/DDBJ databases">
        <title>Complete genome sequence of Gemmatimonas greenlandica TET16.</title>
        <authorList>
            <person name="Zeng Y."/>
        </authorList>
    </citation>
    <scope>NUCLEOTIDE SEQUENCE [LARGE SCALE GENOMIC DNA]</scope>
    <source>
        <strain evidence="6 7">TET16</strain>
    </source>
</reference>
<feature type="domain" description="Rieske" evidence="5">
    <location>
        <begin position="53"/>
        <end position="140"/>
    </location>
</feature>
<dbReference type="InterPro" id="IPR036922">
    <property type="entry name" value="Rieske_2Fe-2S_sf"/>
</dbReference>
<keyword evidence="2" id="KW-0479">Metal-binding</keyword>
<protein>
    <submittedName>
        <fullName evidence="6">Rieske 2Fe-2S domain-containing protein</fullName>
    </submittedName>
</protein>
<keyword evidence="4" id="KW-0411">Iron-sulfur</keyword>
<keyword evidence="1" id="KW-0001">2Fe-2S</keyword>
<dbReference type="AlphaFoldDB" id="A0A6M4ILK4"/>
<dbReference type="PROSITE" id="PS51296">
    <property type="entry name" value="RIESKE"/>
    <property type="match status" value="1"/>
</dbReference>
<dbReference type="KEGG" id="ggr:HKW67_04020"/>
<dbReference type="PROSITE" id="PS51318">
    <property type="entry name" value="TAT"/>
    <property type="match status" value="1"/>
</dbReference>
<proteinExistence type="predicted"/>
<dbReference type="SUPFAM" id="SSF50022">
    <property type="entry name" value="ISP domain"/>
    <property type="match status" value="1"/>
</dbReference>
<evidence type="ECO:0000256" key="2">
    <source>
        <dbReference type="ARBA" id="ARBA00022723"/>
    </source>
</evidence>
<accession>A0A6M4ILK4</accession>
<dbReference type="GO" id="GO:0051537">
    <property type="term" value="F:2 iron, 2 sulfur cluster binding"/>
    <property type="evidence" value="ECO:0007669"/>
    <property type="project" value="UniProtKB-KW"/>
</dbReference>
<evidence type="ECO:0000259" key="5">
    <source>
        <dbReference type="PROSITE" id="PS51296"/>
    </source>
</evidence>
<dbReference type="GO" id="GO:0046872">
    <property type="term" value="F:metal ion binding"/>
    <property type="evidence" value="ECO:0007669"/>
    <property type="project" value="UniProtKB-KW"/>
</dbReference>